<dbReference type="FunFam" id="2.60.40.10:FF:000254">
    <property type="entry name" value="Antigen-presenting glycoprotein CD1d1"/>
    <property type="match status" value="1"/>
</dbReference>
<reference evidence="19" key="2">
    <citation type="submission" date="2025-09" db="UniProtKB">
        <authorList>
            <consortium name="Ensembl"/>
        </authorList>
    </citation>
    <scope>IDENTIFICATION</scope>
</reference>
<dbReference type="InterPro" id="IPR003597">
    <property type="entry name" value="Ig_C1-set"/>
</dbReference>
<dbReference type="GO" id="GO:0071723">
    <property type="term" value="F:lipopeptide binding"/>
    <property type="evidence" value="ECO:0007669"/>
    <property type="project" value="TreeGrafter"/>
</dbReference>
<keyword evidence="10" id="KW-0472">Membrane</keyword>
<dbReference type="GO" id="GO:0005615">
    <property type="term" value="C:extracellular space"/>
    <property type="evidence" value="ECO:0007669"/>
    <property type="project" value="TreeGrafter"/>
</dbReference>
<feature type="chain" id="PRO_5034534546" description="Ig-like domain-containing protein" evidence="17">
    <location>
        <begin position="19"/>
        <end position="358"/>
    </location>
</feature>
<comment type="subcellular location">
    <subcellularLocation>
        <location evidence="1">Cell membrane</location>
        <topology evidence="1">Single-pass type I membrane protein</topology>
    </subcellularLocation>
    <subcellularLocation>
        <location evidence="2">Endosome membrane</location>
    </subcellularLocation>
    <subcellularLocation>
        <location evidence="3">Lysosome membrane</location>
    </subcellularLocation>
</comment>
<organism evidence="19 20">
    <name type="scientific">Spermophilus dauricus</name>
    <name type="common">Daurian ground squirrel</name>
    <dbReference type="NCBI Taxonomy" id="99837"/>
    <lineage>
        <taxon>Eukaryota</taxon>
        <taxon>Metazoa</taxon>
        <taxon>Chordata</taxon>
        <taxon>Craniata</taxon>
        <taxon>Vertebrata</taxon>
        <taxon>Euteleostomi</taxon>
        <taxon>Mammalia</taxon>
        <taxon>Eutheria</taxon>
        <taxon>Euarchontoglires</taxon>
        <taxon>Glires</taxon>
        <taxon>Rodentia</taxon>
        <taxon>Sciuromorpha</taxon>
        <taxon>Sciuridae</taxon>
        <taxon>Xerinae</taxon>
        <taxon>Marmotini</taxon>
        <taxon>Spermophilus</taxon>
    </lineage>
</organism>
<dbReference type="GO" id="GO:0005765">
    <property type="term" value="C:lysosomal membrane"/>
    <property type="evidence" value="ECO:0007669"/>
    <property type="project" value="UniProtKB-SubCell"/>
</dbReference>
<keyword evidence="20" id="KW-1185">Reference proteome</keyword>
<keyword evidence="13" id="KW-0458">Lysosome</keyword>
<evidence type="ECO:0000256" key="14">
    <source>
        <dbReference type="ARBA" id="ARBA00023319"/>
    </source>
</evidence>
<keyword evidence="8" id="KW-1133">Transmembrane helix</keyword>
<keyword evidence="17" id="KW-0732">Signal</keyword>
<dbReference type="InterPro" id="IPR037055">
    <property type="entry name" value="MHC_I-like_Ag-recog_sf"/>
</dbReference>
<dbReference type="GO" id="GO:0010008">
    <property type="term" value="C:endosome membrane"/>
    <property type="evidence" value="ECO:0007669"/>
    <property type="project" value="UniProtKB-SubCell"/>
</dbReference>
<keyword evidence="6" id="KW-0967">Endosome</keyword>
<dbReference type="Pfam" id="PF07654">
    <property type="entry name" value="C1-set"/>
    <property type="match status" value="1"/>
</dbReference>
<dbReference type="PANTHER" id="PTHR16675">
    <property type="entry name" value="MHC CLASS I-RELATED"/>
    <property type="match status" value="1"/>
</dbReference>
<dbReference type="SUPFAM" id="SSF54452">
    <property type="entry name" value="MHC antigen-recognition domain"/>
    <property type="match status" value="1"/>
</dbReference>
<evidence type="ECO:0000256" key="12">
    <source>
        <dbReference type="ARBA" id="ARBA00023180"/>
    </source>
</evidence>
<evidence type="ECO:0000256" key="15">
    <source>
        <dbReference type="ARBA" id="ARBA00037203"/>
    </source>
</evidence>
<dbReference type="Gene3D" id="2.60.40.10">
    <property type="entry name" value="Immunoglobulins"/>
    <property type="match status" value="1"/>
</dbReference>
<evidence type="ECO:0000256" key="5">
    <source>
        <dbReference type="ARBA" id="ARBA00022692"/>
    </source>
</evidence>
<keyword evidence="9" id="KW-1064">Adaptive immunity</keyword>
<evidence type="ECO:0000256" key="3">
    <source>
        <dbReference type="ARBA" id="ARBA00004656"/>
    </source>
</evidence>
<evidence type="ECO:0000259" key="18">
    <source>
        <dbReference type="PROSITE" id="PS50835"/>
    </source>
</evidence>
<dbReference type="Ensembl" id="ENSSDAT00000001339.1">
    <property type="protein sequence ID" value="ENSSDAP00000001148.1"/>
    <property type="gene ID" value="ENSSDAG00000001142.1"/>
</dbReference>
<dbReference type="InterPro" id="IPR050208">
    <property type="entry name" value="MHC_class-I_related"/>
</dbReference>
<dbReference type="AlphaFoldDB" id="A0A8C9P136"/>
<dbReference type="GO" id="GO:0048007">
    <property type="term" value="P:antigen processing and presentation, exogenous lipid antigen via MHC class Ib"/>
    <property type="evidence" value="ECO:0007669"/>
    <property type="project" value="TreeGrafter"/>
</dbReference>
<evidence type="ECO:0000256" key="17">
    <source>
        <dbReference type="SAM" id="SignalP"/>
    </source>
</evidence>
<comment type="function">
    <text evidence="15">Antigen-presenting protein that binds self and non-self lipid and glycolipid antigens and presents them to T-cell receptors on natural killer T-cells.</text>
</comment>
<keyword evidence="14" id="KW-0393">Immunoglobulin domain</keyword>
<feature type="domain" description="Ig-like" evidence="18">
    <location>
        <begin position="214"/>
        <end position="314"/>
    </location>
</feature>
<accession>A0A8C9P136</accession>
<dbReference type="InterPro" id="IPR011161">
    <property type="entry name" value="MHC_I-like_Ag-recog"/>
</dbReference>
<evidence type="ECO:0000256" key="11">
    <source>
        <dbReference type="ARBA" id="ARBA00023157"/>
    </source>
</evidence>
<dbReference type="GO" id="GO:0009897">
    <property type="term" value="C:external side of plasma membrane"/>
    <property type="evidence" value="ECO:0007669"/>
    <property type="project" value="TreeGrafter"/>
</dbReference>
<keyword evidence="12" id="KW-0325">Glycoprotein</keyword>
<comment type="subunit">
    <text evidence="16">Heterodimer with B2M (beta-2-microglobulin). Interacts with saposin C.</text>
</comment>
<dbReference type="GO" id="GO:0032753">
    <property type="term" value="P:positive regulation of interleukin-4 production"/>
    <property type="evidence" value="ECO:0007669"/>
    <property type="project" value="UniProtKB-ARBA"/>
</dbReference>
<evidence type="ECO:0000256" key="1">
    <source>
        <dbReference type="ARBA" id="ARBA00004251"/>
    </source>
</evidence>
<dbReference type="SUPFAM" id="SSF48726">
    <property type="entry name" value="Immunoglobulin"/>
    <property type="match status" value="1"/>
</dbReference>
<dbReference type="InterPro" id="IPR007110">
    <property type="entry name" value="Ig-like_dom"/>
</dbReference>
<dbReference type="Proteomes" id="UP000694422">
    <property type="component" value="Unplaced"/>
</dbReference>
<keyword evidence="5" id="KW-0812">Transmembrane</keyword>
<dbReference type="PROSITE" id="PS50835">
    <property type="entry name" value="IG_LIKE"/>
    <property type="match status" value="1"/>
</dbReference>
<dbReference type="SMART" id="SM00407">
    <property type="entry name" value="IGc1"/>
    <property type="match status" value="1"/>
</dbReference>
<proteinExistence type="predicted"/>
<evidence type="ECO:0000256" key="9">
    <source>
        <dbReference type="ARBA" id="ARBA00023130"/>
    </source>
</evidence>
<evidence type="ECO:0000313" key="20">
    <source>
        <dbReference type="Proteomes" id="UP000694422"/>
    </source>
</evidence>
<dbReference type="InterPro" id="IPR036179">
    <property type="entry name" value="Ig-like_dom_sf"/>
</dbReference>
<evidence type="ECO:0000256" key="16">
    <source>
        <dbReference type="ARBA" id="ARBA00038793"/>
    </source>
</evidence>
<keyword evidence="11" id="KW-1015">Disulfide bond</keyword>
<dbReference type="GO" id="GO:0048006">
    <property type="term" value="P:antigen processing and presentation, endogenous lipid antigen via MHC class Ib"/>
    <property type="evidence" value="ECO:0007669"/>
    <property type="project" value="TreeGrafter"/>
</dbReference>
<dbReference type="FunFam" id="3.30.500.10:FF:000002">
    <property type="entry name" value="Antigen-presenting glycoprotein CD1d1"/>
    <property type="match status" value="1"/>
</dbReference>
<dbReference type="GO" id="GO:0001916">
    <property type="term" value="P:positive regulation of T cell mediated cytotoxicity"/>
    <property type="evidence" value="ECO:0007669"/>
    <property type="project" value="TreeGrafter"/>
</dbReference>
<dbReference type="Gene3D" id="3.30.500.10">
    <property type="entry name" value="MHC class I-like antigen recognition-like"/>
    <property type="match status" value="1"/>
</dbReference>
<keyword evidence="7" id="KW-0391">Immunity</keyword>
<evidence type="ECO:0000256" key="6">
    <source>
        <dbReference type="ARBA" id="ARBA00022753"/>
    </source>
</evidence>
<evidence type="ECO:0000256" key="7">
    <source>
        <dbReference type="ARBA" id="ARBA00022859"/>
    </source>
</evidence>
<dbReference type="CDD" id="cd21029">
    <property type="entry name" value="IgC1_CD1"/>
    <property type="match status" value="1"/>
</dbReference>
<evidence type="ECO:0000256" key="13">
    <source>
        <dbReference type="ARBA" id="ARBA00023228"/>
    </source>
</evidence>
<dbReference type="Pfam" id="PF16497">
    <property type="entry name" value="MHC_I_3"/>
    <property type="match status" value="1"/>
</dbReference>
<evidence type="ECO:0000256" key="4">
    <source>
        <dbReference type="ARBA" id="ARBA00022475"/>
    </source>
</evidence>
<dbReference type="PANTHER" id="PTHR16675:SF130">
    <property type="entry name" value="T-CELL SURFACE GLYCOPROTEIN CD1B"/>
    <property type="match status" value="1"/>
</dbReference>
<evidence type="ECO:0000256" key="8">
    <source>
        <dbReference type="ARBA" id="ARBA00022989"/>
    </source>
</evidence>
<protein>
    <recommendedName>
        <fullName evidence="18">Ig-like domain-containing protein</fullName>
    </recommendedName>
</protein>
<dbReference type="GO" id="GO:0002250">
    <property type="term" value="P:adaptive immune response"/>
    <property type="evidence" value="ECO:0007669"/>
    <property type="project" value="UniProtKB-KW"/>
</dbReference>
<evidence type="ECO:0000256" key="10">
    <source>
        <dbReference type="ARBA" id="ARBA00023136"/>
    </source>
</evidence>
<dbReference type="GO" id="GO:0030883">
    <property type="term" value="F:endogenous lipid antigen binding"/>
    <property type="evidence" value="ECO:0007669"/>
    <property type="project" value="TreeGrafter"/>
</dbReference>
<evidence type="ECO:0000256" key="2">
    <source>
        <dbReference type="ARBA" id="ARBA00004608"/>
    </source>
</evidence>
<feature type="signal peptide" evidence="17">
    <location>
        <begin position="1"/>
        <end position="18"/>
    </location>
</feature>
<dbReference type="GO" id="GO:0032743">
    <property type="term" value="P:positive regulation of interleukin-2 production"/>
    <property type="evidence" value="ECO:0007669"/>
    <property type="project" value="UniProtKB-ARBA"/>
</dbReference>
<dbReference type="GO" id="GO:0030884">
    <property type="term" value="F:exogenous lipid antigen binding"/>
    <property type="evidence" value="ECO:0007669"/>
    <property type="project" value="TreeGrafter"/>
</dbReference>
<reference evidence="19" key="1">
    <citation type="submission" date="2025-08" db="UniProtKB">
        <authorList>
            <consortium name="Ensembl"/>
        </authorList>
    </citation>
    <scope>IDENTIFICATION</scope>
</reference>
<dbReference type="InterPro" id="IPR013783">
    <property type="entry name" value="Ig-like_fold"/>
</dbReference>
<sequence>MLLLLLVLLAVLFSGGDNQEGKQQPKVVQRVCWKAGCLAQVHLDSEAPPSPVSRPTSFHVMQTSSFANSTWTLNRGSGWLEDLQIHGWDSDTGTAIFLKPWSKGNLTDEEVTELEEIFRVYFFGITREVQERISDLQLEYPFEFQGIAGCELQSGGAIGSFLNGAIKGLDFLSINTTCWPSPSGGSRAQKVCELIANYKGIFDTIEHLLYKTCPRFLLSVLEAGKVDLQRQVKPKTWLSSGPSPEPGHVLLVCHVSGFYPKHVWVMWMRGQQEQQGTQQGDFLPNADGTWNLRTTLEVAAGEAAGLACRVKHSSLGGQDLVLYWGEKGLGPTNEIHTNCLGGVLGLQSTSNFKGQRSY</sequence>
<dbReference type="GO" id="GO:0051135">
    <property type="term" value="P:positive regulation of NK T cell activation"/>
    <property type="evidence" value="ECO:0007669"/>
    <property type="project" value="UniProtKB-ARBA"/>
</dbReference>
<keyword evidence="4" id="KW-1003">Cell membrane</keyword>
<dbReference type="InterPro" id="IPR011162">
    <property type="entry name" value="MHC_I/II-like_Ag-recog"/>
</dbReference>
<evidence type="ECO:0000313" key="19">
    <source>
        <dbReference type="Ensembl" id="ENSSDAP00000001148.1"/>
    </source>
</evidence>
<name>A0A8C9P136_SPEDA</name>